<evidence type="ECO:0000256" key="3">
    <source>
        <dbReference type="ARBA" id="ARBA00022458"/>
    </source>
</evidence>
<dbReference type="InterPro" id="IPR003439">
    <property type="entry name" value="ABC_transporter-like_ATP-bd"/>
</dbReference>
<sequence length="302" mass="34153">MSPIVCARHLTKDYGPRRAVKQISFTVARGARFGLLGPNGAGKSTTLRMIACRIPPTSGELSVNGLDARRDAKRIRAQLGFVPQENNLDPDLSVIQNLLAYARYFHLHPHTARERAAKLLHFLALEDYRNARVETLSGGLKRRLVIARALINRPHLLILDEPTAGLDPHVRQQIWNMLDRLCRLEQLTLLISTHYMDEAERLCDQLLIMDQGRIVASGNPRQLVAQRFPPYALEVRHADAIPSPNARVIRRADTHIYFASTPEELAPIIRSYPPHYTLLRPANLEDLFLELIGPHFDEECAP</sequence>
<evidence type="ECO:0000313" key="8">
    <source>
        <dbReference type="Proteomes" id="UP000031518"/>
    </source>
</evidence>
<dbReference type="SMART" id="SM00382">
    <property type="entry name" value="AAA"/>
    <property type="match status" value="1"/>
</dbReference>
<evidence type="ECO:0000256" key="4">
    <source>
        <dbReference type="ARBA" id="ARBA00022741"/>
    </source>
</evidence>
<name>A0A0B6WXA0_9BACT</name>
<keyword evidence="3" id="KW-0536">Nodulation</keyword>
<reference evidence="7 8" key="2">
    <citation type="submission" date="2015-01" db="EMBL/GenBank/DDBJ databases">
        <title>Complete genome sequence of Pyrinomonas methylaliphatogenes type strain K22T.</title>
        <authorList>
            <person name="Lee K.C.Y."/>
            <person name="Power J.F."/>
            <person name="Dunfield P.F."/>
            <person name="Morgan X.C."/>
            <person name="Huttenhower C."/>
            <person name="Stott M.B."/>
        </authorList>
    </citation>
    <scope>NUCLEOTIDE SEQUENCE [LARGE SCALE GENOMIC DNA]</scope>
    <source>
        <strain evidence="7 8">K22</strain>
    </source>
</reference>
<dbReference type="SUPFAM" id="SSF52540">
    <property type="entry name" value="P-loop containing nucleoside triphosphate hydrolases"/>
    <property type="match status" value="1"/>
</dbReference>
<organism evidence="7 8">
    <name type="scientific">Pyrinomonas methylaliphatogenes</name>
    <dbReference type="NCBI Taxonomy" id="454194"/>
    <lineage>
        <taxon>Bacteria</taxon>
        <taxon>Pseudomonadati</taxon>
        <taxon>Acidobacteriota</taxon>
        <taxon>Blastocatellia</taxon>
        <taxon>Blastocatellales</taxon>
        <taxon>Pyrinomonadaceae</taxon>
        <taxon>Pyrinomonas</taxon>
    </lineage>
</organism>
<evidence type="ECO:0000259" key="6">
    <source>
        <dbReference type="PROSITE" id="PS50893"/>
    </source>
</evidence>
<dbReference type="Pfam" id="PF00005">
    <property type="entry name" value="ABC_tran"/>
    <property type="match status" value="1"/>
</dbReference>
<dbReference type="Gene3D" id="3.40.50.300">
    <property type="entry name" value="P-loop containing nucleotide triphosphate hydrolases"/>
    <property type="match status" value="1"/>
</dbReference>
<dbReference type="OrthoDB" id="9804819at2"/>
<feature type="domain" description="ABC transporter" evidence="6">
    <location>
        <begin position="5"/>
        <end position="236"/>
    </location>
</feature>
<accession>A0A0B6WXA0</accession>
<dbReference type="GO" id="GO:0005524">
    <property type="term" value="F:ATP binding"/>
    <property type="evidence" value="ECO:0007669"/>
    <property type="project" value="UniProtKB-KW"/>
</dbReference>
<dbReference type="PROSITE" id="PS50893">
    <property type="entry name" value="ABC_TRANSPORTER_2"/>
    <property type="match status" value="1"/>
</dbReference>
<evidence type="ECO:0000256" key="5">
    <source>
        <dbReference type="ARBA" id="ARBA00022840"/>
    </source>
</evidence>
<evidence type="ECO:0000256" key="1">
    <source>
        <dbReference type="ARBA" id="ARBA00005417"/>
    </source>
</evidence>
<keyword evidence="5" id="KW-0067">ATP-binding</keyword>
<reference evidence="7 8" key="1">
    <citation type="submission" date="2013-12" db="EMBL/GenBank/DDBJ databases">
        <authorList>
            <person name="Stott M."/>
        </authorList>
    </citation>
    <scope>NUCLEOTIDE SEQUENCE [LARGE SCALE GENOMIC DNA]</scope>
    <source>
        <strain evidence="7 8">K22</strain>
    </source>
</reference>
<proteinExistence type="inferred from homology"/>
<protein>
    <submittedName>
        <fullName evidence="7">ABC-type multidrug transport system, ATPase component</fullName>
    </submittedName>
</protein>
<dbReference type="PANTHER" id="PTHR42711">
    <property type="entry name" value="ABC TRANSPORTER ATP-BINDING PROTEIN"/>
    <property type="match status" value="1"/>
</dbReference>
<comment type="similarity">
    <text evidence="1">Belongs to the ABC transporter superfamily.</text>
</comment>
<dbReference type="EMBL" id="CBXV010000003">
    <property type="protein sequence ID" value="CDM64790.1"/>
    <property type="molecule type" value="Genomic_DNA"/>
</dbReference>
<dbReference type="PANTHER" id="PTHR42711:SF5">
    <property type="entry name" value="ABC TRANSPORTER ATP-BINDING PROTEIN NATA"/>
    <property type="match status" value="1"/>
</dbReference>
<dbReference type="InterPro" id="IPR003593">
    <property type="entry name" value="AAA+_ATPase"/>
</dbReference>
<keyword evidence="8" id="KW-1185">Reference proteome</keyword>
<keyword evidence="2" id="KW-0813">Transport</keyword>
<dbReference type="AlphaFoldDB" id="A0A0B6WXA0"/>
<keyword evidence="4" id="KW-0547">Nucleotide-binding</keyword>
<dbReference type="Proteomes" id="UP000031518">
    <property type="component" value="Unassembled WGS sequence"/>
</dbReference>
<evidence type="ECO:0000256" key="2">
    <source>
        <dbReference type="ARBA" id="ARBA00022448"/>
    </source>
</evidence>
<dbReference type="RefSeq" id="WP_083437588.1">
    <property type="nucleotide sequence ID" value="NZ_CBXV010000003.1"/>
</dbReference>
<gene>
    <name evidence="7" type="ORF">PYK22_00785</name>
</gene>
<dbReference type="GO" id="GO:0016887">
    <property type="term" value="F:ATP hydrolysis activity"/>
    <property type="evidence" value="ECO:0007669"/>
    <property type="project" value="InterPro"/>
</dbReference>
<dbReference type="InterPro" id="IPR050763">
    <property type="entry name" value="ABC_transporter_ATP-binding"/>
</dbReference>
<dbReference type="STRING" id="454194.PYK22_00785"/>
<evidence type="ECO:0000313" key="7">
    <source>
        <dbReference type="EMBL" id="CDM64790.1"/>
    </source>
</evidence>
<dbReference type="InterPro" id="IPR027417">
    <property type="entry name" value="P-loop_NTPase"/>
</dbReference>